<dbReference type="HAMAP" id="MF_00048">
    <property type="entry name" value="UPF0102"/>
    <property type="match status" value="1"/>
</dbReference>
<dbReference type="EMBL" id="DVMH01000020">
    <property type="protein sequence ID" value="HIU10312.1"/>
    <property type="molecule type" value="Genomic_DNA"/>
</dbReference>
<dbReference type="AlphaFoldDB" id="A0A9D1HJS8"/>
<dbReference type="SUPFAM" id="SSF52980">
    <property type="entry name" value="Restriction endonuclease-like"/>
    <property type="match status" value="1"/>
</dbReference>
<dbReference type="PANTHER" id="PTHR34039:SF1">
    <property type="entry name" value="UPF0102 PROTEIN YRAN"/>
    <property type="match status" value="1"/>
</dbReference>
<proteinExistence type="inferred from homology"/>
<comment type="similarity">
    <text evidence="1 2">Belongs to the UPF0102 family.</text>
</comment>
<dbReference type="InterPro" id="IPR011335">
    <property type="entry name" value="Restrct_endonuc-II-like"/>
</dbReference>
<comment type="caution">
    <text evidence="3">The sequence shown here is derived from an EMBL/GenBank/DDBJ whole genome shotgun (WGS) entry which is preliminary data.</text>
</comment>
<reference evidence="3" key="2">
    <citation type="journal article" date="2021" name="PeerJ">
        <title>Extensive microbial diversity within the chicken gut microbiome revealed by metagenomics and culture.</title>
        <authorList>
            <person name="Gilroy R."/>
            <person name="Ravi A."/>
            <person name="Getino M."/>
            <person name="Pursley I."/>
            <person name="Horton D.L."/>
            <person name="Alikhan N.F."/>
            <person name="Baker D."/>
            <person name="Gharbi K."/>
            <person name="Hall N."/>
            <person name="Watson M."/>
            <person name="Adriaenssens E.M."/>
            <person name="Foster-Nyarko E."/>
            <person name="Jarju S."/>
            <person name="Secka A."/>
            <person name="Antonio M."/>
            <person name="Oren A."/>
            <person name="Chaudhuri R.R."/>
            <person name="La Ragione R."/>
            <person name="Hildebrand F."/>
            <person name="Pallen M.J."/>
        </authorList>
    </citation>
    <scope>NUCLEOTIDE SEQUENCE</scope>
    <source>
        <strain evidence="3">2830</strain>
    </source>
</reference>
<dbReference type="PANTHER" id="PTHR34039">
    <property type="entry name" value="UPF0102 PROTEIN YRAN"/>
    <property type="match status" value="1"/>
</dbReference>
<dbReference type="InterPro" id="IPR011856">
    <property type="entry name" value="tRNA_endonuc-like_dom_sf"/>
</dbReference>
<evidence type="ECO:0000256" key="2">
    <source>
        <dbReference type="HAMAP-Rule" id="MF_00048"/>
    </source>
</evidence>
<dbReference type="CDD" id="cd20736">
    <property type="entry name" value="PoNe_Nuclease"/>
    <property type="match status" value="1"/>
</dbReference>
<sequence length="121" mass="13442">MGKQSAQTGRESEDLAAIYLTGLGYELLARNFRGAGGELDIVCQKGGVIYFVEVKARRRGTMVRPAEAVTPDKKRRLASCAEYWLYCHGKNTAACSFLLLTVEICPGEPSKIELVEDFLHW</sequence>
<dbReference type="Proteomes" id="UP000824124">
    <property type="component" value="Unassembled WGS sequence"/>
</dbReference>
<dbReference type="Pfam" id="PF02021">
    <property type="entry name" value="UPF0102"/>
    <property type="match status" value="1"/>
</dbReference>
<evidence type="ECO:0000313" key="3">
    <source>
        <dbReference type="EMBL" id="HIU10312.1"/>
    </source>
</evidence>
<accession>A0A9D1HJS8</accession>
<evidence type="ECO:0000313" key="4">
    <source>
        <dbReference type="Proteomes" id="UP000824124"/>
    </source>
</evidence>
<gene>
    <name evidence="3" type="ORF">IAB00_03565</name>
</gene>
<name>A0A9D1HJS8_9FIRM</name>
<reference evidence="3" key="1">
    <citation type="submission" date="2020-10" db="EMBL/GenBank/DDBJ databases">
        <authorList>
            <person name="Gilroy R."/>
        </authorList>
    </citation>
    <scope>NUCLEOTIDE SEQUENCE</scope>
    <source>
        <strain evidence="3">2830</strain>
    </source>
</reference>
<evidence type="ECO:0000256" key="1">
    <source>
        <dbReference type="ARBA" id="ARBA00006738"/>
    </source>
</evidence>
<protein>
    <recommendedName>
        <fullName evidence="2">UPF0102 protein IAB00_03565</fullName>
    </recommendedName>
</protein>
<dbReference type="Gene3D" id="3.40.1350.10">
    <property type="match status" value="1"/>
</dbReference>
<dbReference type="GO" id="GO:0003676">
    <property type="term" value="F:nucleic acid binding"/>
    <property type="evidence" value="ECO:0007669"/>
    <property type="project" value="InterPro"/>
</dbReference>
<dbReference type="InterPro" id="IPR003509">
    <property type="entry name" value="UPF0102_YraN-like"/>
</dbReference>
<organism evidence="3 4">
    <name type="scientific">Candidatus Avidehalobacter gallistercoris</name>
    <dbReference type="NCBI Taxonomy" id="2840694"/>
    <lineage>
        <taxon>Bacteria</taxon>
        <taxon>Bacillati</taxon>
        <taxon>Bacillota</taxon>
        <taxon>Clostridia</taxon>
        <taxon>Eubacteriales</taxon>
        <taxon>Peptococcaceae</taxon>
        <taxon>Peptococcaceae incertae sedis</taxon>
        <taxon>Candidatus Avidehalobacter</taxon>
    </lineage>
</organism>